<evidence type="ECO:0000259" key="1">
    <source>
        <dbReference type="Pfam" id="PF13185"/>
    </source>
</evidence>
<name>A0ABV0KCT6_9CYAN</name>
<dbReference type="Gene3D" id="3.30.450.40">
    <property type="match status" value="1"/>
</dbReference>
<comment type="caution">
    <text evidence="2">The sequence shown here is derived from an EMBL/GenBank/DDBJ whole genome shotgun (WGS) entry which is preliminary data.</text>
</comment>
<accession>A0ABV0KCT6</accession>
<dbReference type="Pfam" id="PF13185">
    <property type="entry name" value="GAF_2"/>
    <property type="match status" value="1"/>
</dbReference>
<protein>
    <submittedName>
        <fullName evidence="2">GAF domain-containing protein</fullName>
    </submittedName>
</protein>
<dbReference type="InterPro" id="IPR029016">
    <property type="entry name" value="GAF-like_dom_sf"/>
</dbReference>
<sequence>MRHRVPAVIANVSQDQRIPWLAYEPTFVQSLVMVPIRTLNPIGAIGTYWAAQQEPAPQDVKVLQALADTTAVAIEKVQVYSELEHRVEQRTIQLQITNQKLA</sequence>
<evidence type="ECO:0000313" key="3">
    <source>
        <dbReference type="Proteomes" id="UP001482513"/>
    </source>
</evidence>
<feature type="domain" description="GAF" evidence="1">
    <location>
        <begin position="2"/>
        <end position="75"/>
    </location>
</feature>
<gene>
    <name evidence="2" type="ORF">NC992_22815</name>
</gene>
<dbReference type="SUPFAM" id="SSF55781">
    <property type="entry name" value="GAF domain-like"/>
    <property type="match status" value="1"/>
</dbReference>
<organism evidence="2 3">
    <name type="scientific">Leptolyngbya subtilissima DQ-A4</name>
    <dbReference type="NCBI Taxonomy" id="2933933"/>
    <lineage>
        <taxon>Bacteria</taxon>
        <taxon>Bacillati</taxon>
        <taxon>Cyanobacteriota</taxon>
        <taxon>Cyanophyceae</taxon>
        <taxon>Leptolyngbyales</taxon>
        <taxon>Leptolyngbyaceae</taxon>
        <taxon>Leptolyngbya group</taxon>
        <taxon>Leptolyngbya</taxon>
    </lineage>
</organism>
<proteinExistence type="predicted"/>
<evidence type="ECO:0000313" key="2">
    <source>
        <dbReference type="EMBL" id="MEP0949728.1"/>
    </source>
</evidence>
<keyword evidence="3" id="KW-1185">Reference proteome</keyword>
<dbReference type="InterPro" id="IPR003018">
    <property type="entry name" value="GAF"/>
</dbReference>
<reference evidence="2 3" key="1">
    <citation type="submission" date="2022-04" db="EMBL/GenBank/DDBJ databases">
        <title>Positive selection, recombination, and allopatry shape intraspecific diversity of widespread and dominant cyanobacteria.</title>
        <authorList>
            <person name="Wei J."/>
            <person name="Shu W."/>
            <person name="Hu C."/>
        </authorList>
    </citation>
    <scope>NUCLEOTIDE SEQUENCE [LARGE SCALE GENOMIC DNA]</scope>
    <source>
        <strain evidence="2 3">DQ-A4</strain>
    </source>
</reference>
<dbReference type="Proteomes" id="UP001482513">
    <property type="component" value="Unassembled WGS sequence"/>
</dbReference>
<dbReference type="RefSeq" id="WP_199325987.1">
    <property type="nucleotide sequence ID" value="NZ_JAMPKX010000014.1"/>
</dbReference>
<dbReference type="EMBL" id="JAMPKX010000014">
    <property type="protein sequence ID" value="MEP0949728.1"/>
    <property type="molecule type" value="Genomic_DNA"/>
</dbReference>